<dbReference type="InterPro" id="IPR054027">
    <property type="entry name" value="DUF6945"/>
</dbReference>
<evidence type="ECO:0000259" key="1">
    <source>
        <dbReference type="Pfam" id="PF22182"/>
    </source>
</evidence>
<dbReference type="InterPro" id="IPR036390">
    <property type="entry name" value="WH_DNA-bd_sf"/>
</dbReference>
<evidence type="ECO:0000313" key="2">
    <source>
        <dbReference type="EMBL" id="ANA49240.1"/>
    </source>
</evidence>
<accession>A0A1S5R1F2</accession>
<gene>
    <name evidence="2" type="ORF">PMW_115</name>
</gene>
<name>A0A1S5R1F2_9CAUD</name>
<protein>
    <recommendedName>
        <fullName evidence="1">DUF6945 domain-containing protein</fullName>
    </recommendedName>
</protein>
<sequence length="136" mass="15586">MFYKFSQDLCRAHGFISYTTGEEVGFTPAAKIIYTYMLHRFMFHVVKEGREYFESQSTIGEQCGLDTKTVQRQLKVLVTHGVIASEKAAKTGGGHARNKYTRIRTDMTLVYAQNKVVDTTLAPDTIDEQFDMEEWI</sequence>
<dbReference type="EMBL" id="KU862660">
    <property type="protein sequence ID" value="ANA49240.1"/>
    <property type="molecule type" value="Genomic_DNA"/>
</dbReference>
<dbReference type="SUPFAM" id="SSF46785">
    <property type="entry name" value="Winged helix' DNA-binding domain"/>
    <property type="match status" value="1"/>
</dbReference>
<feature type="domain" description="DUF6945" evidence="1">
    <location>
        <begin position="12"/>
        <end position="77"/>
    </location>
</feature>
<keyword evidence="3" id="KW-1185">Reference proteome</keyword>
<evidence type="ECO:0000313" key="3">
    <source>
        <dbReference type="Proteomes" id="UP000223738"/>
    </source>
</evidence>
<dbReference type="Gene3D" id="1.10.10.10">
    <property type="entry name" value="Winged helix-like DNA-binding domain superfamily/Winged helix DNA-binding domain"/>
    <property type="match status" value="1"/>
</dbReference>
<dbReference type="Pfam" id="PF22182">
    <property type="entry name" value="DUF6945"/>
    <property type="match status" value="1"/>
</dbReference>
<organism evidence="2 3">
    <name type="scientific">Pseudomonas phage phiPMW</name>
    <dbReference type="NCBI Taxonomy" id="1815582"/>
    <lineage>
        <taxon>Viruses</taxon>
        <taxon>Duplodnaviria</taxon>
        <taxon>Heunggongvirae</taxon>
        <taxon>Uroviricota</taxon>
        <taxon>Caudoviricetes</taxon>
        <taxon>Plaisancevirus</taxon>
        <taxon>Plaisancevirus PMW</taxon>
    </lineage>
</organism>
<proteinExistence type="predicted"/>
<dbReference type="InterPro" id="IPR036388">
    <property type="entry name" value="WH-like_DNA-bd_sf"/>
</dbReference>
<dbReference type="Proteomes" id="UP000223738">
    <property type="component" value="Segment"/>
</dbReference>
<reference evidence="2 3" key="1">
    <citation type="submission" date="2016-03" db="EMBL/GenBank/DDBJ databases">
        <title>Characterization of pf16 and phiPMW: Two novel phages infecting Pseudomonas putida PpG1.</title>
        <authorList>
            <person name="Magill D.J."/>
            <person name="Krylov V.N."/>
            <person name="Allen C.C.R."/>
            <person name="McGrath J.W."/>
            <person name="Quinn J.P."/>
            <person name="Kulakov L.A."/>
        </authorList>
    </citation>
    <scope>NUCLEOTIDE SEQUENCE [LARGE SCALE GENOMIC DNA]</scope>
</reference>